<dbReference type="AlphaFoldDB" id="A0A078AYE7"/>
<evidence type="ECO:0000313" key="2">
    <source>
        <dbReference type="EMBL" id="CDW87189.1"/>
    </source>
</evidence>
<proteinExistence type="predicted"/>
<evidence type="ECO:0000256" key="1">
    <source>
        <dbReference type="SAM" id="MobiDB-lite"/>
    </source>
</evidence>
<gene>
    <name evidence="2" type="primary">Contig14408.g15352</name>
    <name evidence="2" type="ORF">STYLEM_16292</name>
</gene>
<keyword evidence="3" id="KW-1185">Reference proteome</keyword>
<reference evidence="2 3" key="1">
    <citation type="submission" date="2014-06" db="EMBL/GenBank/DDBJ databases">
        <authorList>
            <person name="Swart Estienne"/>
        </authorList>
    </citation>
    <scope>NUCLEOTIDE SEQUENCE [LARGE SCALE GENOMIC DNA]</scope>
    <source>
        <strain evidence="2 3">130c</strain>
    </source>
</reference>
<protein>
    <submittedName>
        <fullName evidence="2">Uncharacterized protein</fullName>
    </submittedName>
</protein>
<dbReference type="Proteomes" id="UP000039865">
    <property type="component" value="Unassembled WGS sequence"/>
</dbReference>
<accession>A0A078AYE7</accession>
<feature type="region of interest" description="Disordered" evidence="1">
    <location>
        <begin position="23"/>
        <end position="44"/>
    </location>
</feature>
<name>A0A078AYE7_STYLE</name>
<feature type="compositionally biased region" description="Polar residues" evidence="1">
    <location>
        <begin position="23"/>
        <end position="38"/>
    </location>
</feature>
<dbReference type="InParanoid" id="A0A078AYE7"/>
<evidence type="ECO:0000313" key="3">
    <source>
        <dbReference type="Proteomes" id="UP000039865"/>
    </source>
</evidence>
<dbReference type="EMBL" id="CCKQ01015376">
    <property type="protein sequence ID" value="CDW87189.1"/>
    <property type="molecule type" value="Genomic_DNA"/>
</dbReference>
<organism evidence="2 3">
    <name type="scientific">Stylonychia lemnae</name>
    <name type="common">Ciliate</name>
    <dbReference type="NCBI Taxonomy" id="5949"/>
    <lineage>
        <taxon>Eukaryota</taxon>
        <taxon>Sar</taxon>
        <taxon>Alveolata</taxon>
        <taxon>Ciliophora</taxon>
        <taxon>Intramacronucleata</taxon>
        <taxon>Spirotrichea</taxon>
        <taxon>Stichotrichia</taxon>
        <taxon>Sporadotrichida</taxon>
        <taxon>Oxytrichidae</taxon>
        <taxon>Stylonychinae</taxon>
        <taxon>Stylonychia</taxon>
    </lineage>
</organism>
<sequence>MARNTVDCLTTRSQSRLSEILKRNTSPNESNLRSSFSRAQKRGEGQINTERAMATYQNIQFTIDKKVNASLNSNNVVFDQDSQDKSILKNIIKRRKKLLSQIFSSKNINKNLESIDFTRSTKKGLCSGNRKNDISGISQSTVRLSKSPRLSQQIQMGSSRKKSLKKVYYKNVVSPGLIGMKPQKQKQMKSGDIEIDVSEIIQEELQEQQTENNLRLQEQFQNFTQKMKLYDQLSFHARSKSLSSIQQKHFISSKMASTRDELDFSFQESKNTNNPTLANEQAQIEPIKPKFIKKRRAKKSKMDRLRLLLSQVDPSDKDLGDSVRKKILGMDDAREKRVQKMICGKTKINKFELIDDLSYC</sequence>